<reference evidence="1 2" key="1">
    <citation type="submission" date="2016-03" db="EMBL/GenBank/DDBJ databases">
        <title>EvidentialGene: Evidence-directed Construction of Genes on Genomes.</title>
        <authorList>
            <person name="Gilbert D.G."/>
            <person name="Choi J.-H."/>
            <person name="Mockaitis K."/>
            <person name="Colbourne J."/>
            <person name="Pfrender M."/>
        </authorList>
    </citation>
    <scope>NUCLEOTIDE SEQUENCE [LARGE SCALE GENOMIC DNA]</scope>
    <source>
        <strain evidence="1 2">Xinb3</strain>
        <tissue evidence="1">Complete organism</tissue>
    </source>
</reference>
<organism evidence="1 2">
    <name type="scientific">Daphnia magna</name>
    <dbReference type="NCBI Taxonomy" id="35525"/>
    <lineage>
        <taxon>Eukaryota</taxon>
        <taxon>Metazoa</taxon>
        <taxon>Ecdysozoa</taxon>
        <taxon>Arthropoda</taxon>
        <taxon>Crustacea</taxon>
        <taxon>Branchiopoda</taxon>
        <taxon>Diplostraca</taxon>
        <taxon>Cladocera</taxon>
        <taxon>Anomopoda</taxon>
        <taxon>Daphniidae</taxon>
        <taxon>Daphnia</taxon>
    </lineage>
</organism>
<gene>
    <name evidence="1" type="ORF">APZ42_004111</name>
</gene>
<dbReference type="Proteomes" id="UP000076858">
    <property type="component" value="Unassembled WGS sequence"/>
</dbReference>
<evidence type="ECO:0000313" key="2">
    <source>
        <dbReference type="Proteomes" id="UP000076858"/>
    </source>
</evidence>
<keyword evidence="2" id="KW-1185">Reference proteome</keyword>
<evidence type="ECO:0000313" key="1">
    <source>
        <dbReference type="EMBL" id="KZR99862.1"/>
    </source>
</evidence>
<proteinExistence type="predicted"/>
<name>A0A0P6B3W5_9CRUS</name>
<accession>A0A0P6B3W5</accession>
<dbReference type="EMBL" id="LRGB01012436">
    <property type="protein sequence ID" value="KZR99862.1"/>
    <property type="molecule type" value="Genomic_DNA"/>
</dbReference>
<comment type="caution">
    <text evidence="1">The sequence shown here is derived from an EMBL/GenBank/DDBJ whole genome shotgun (WGS) entry which is preliminary data.</text>
</comment>
<protein>
    <submittedName>
        <fullName evidence="1">Uncharacterized protein</fullName>
    </submittedName>
</protein>
<sequence length="63" mass="7417">MPLPILRLIFLGCFGTTTSYSRNYHSIFRFYSIRLEDIIRKQLLKQEMDLLSFITSDLKTSLA</sequence>
<dbReference type="AlphaFoldDB" id="A0A0P6B3W5"/>